<name>A0A8D0BP73_SALMN</name>
<reference evidence="13" key="1">
    <citation type="submission" date="2025-08" db="UniProtKB">
        <authorList>
            <consortium name="Ensembl"/>
        </authorList>
    </citation>
    <scope>IDENTIFICATION</scope>
</reference>
<dbReference type="GO" id="GO:0045277">
    <property type="term" value="C:respiratory chain complex IV"/>
    <property type="evidence" value="ECO:0007669"/>
    <property type="project" value="TreeGrafter"/>
</dbReference>
<dbReference type="InterPro" id="IPR008433">
    <property type="entry name" value="Cyt_c_oxidase_suVIIB"/>
</dbReference>
<dbReference type="PANTHER" id="PTHR16716">
    <property type="entry name" value="CYTOCHROME C OXIDASE SUBUNIT 7B, MITOCHONDRIAL"/>
    <property type="match status" value="1"/>
</dbReference>
<dbReference type="UniPathway" id="UPA00705"/>
<sequence>MPPETSIQGNLEERPHFPSAVRSFQRTATRRAHSQPNFHDKYGNIILLGGATFCASTWFYIVTQGGIEWNLSPVGRITPKEWREK</sequence>
<dbReference type="Proteomes" id="UP000694421">
    <property type="component" value="Unplaced"/>
</dbReference>
<keyword evidence="8" id="KW-0496">Mitochondrion</keyword>
<evidence type="ECO:0000313" key="14">
    <source>
        <dbReference type="Proteomes" id="UP000694421"/>
    </source>
</evidence>
<dbReference type="Pfam" id="PF05392">
    <property type="entry name" value="COX7B"/>
    <property type="match status" value="1"/>
</dbReference>
<evidence type="ECO:0000256" key="8">
    <source>
        <dbReference type="ARBA" id="ARBA00023128"/>
    </source>
</evidence>
<comment type="similarity">
    <text evidence="3">Belongs to the cytochrome c oxidase VIIb family.</text>
</comment>
<evidence type="ECO:0000256" key="4">
    <source>
        <dbReference type="ARBA" id="ARBA00022692"/>
    </source>
</evidence>
<evidence type="ECO:0000256" key="10">
    <source>
        <dbReference type="ARBA" id="ARBA00040623"/>
    </source>
</evidence>
<reference evidence="13" key="2">
    <citation type="submission" date="2025-09" db="UniProtKB">
        <authorList>
            <consortium name="Ensembl"/>
        </authorList>
    </citation>
    <scope>IDENTIFICATION</scope>
</reference>
<evidence type="ECO:0000256" key="2">
    <source>
        <dbReference type="ARBA" id="ARBA00004673"/>
    </source>
</evidence>
<proteinExistence type="inferred from homology"/>
<keyword evidence="6" id="KW-0809">Transit peptide</keyword>
<comment type="subcellular location">
    <subcellularLocation>
        <location evidence="1">Mitochondrion inner membrane</location>
        <topology evidence="1">Single-pass membrane protein</topology>
    </subcellularLocation>
</comment>
<feature type="region of interest" description="Disordered" evidence="12">
    <location>
        <begin position="1"/>
        <end position="35"/>
    </location>
</feature>
<dbReference type="Ensembl" id="ENSSMRT00000009367.1">
    <property type="protein sequence ID" value="ENSSMRP00000008023.1"/>
    <property type="gene ID" value="ENSSMRG00000006417.1"/>
</dbReference>
<evidence type="ECO:0000256" key="1">
    <source>
        <dbReference type="ARBA" id="ARBA00004434"/>
    </source>
</evidence>
<comment type="pathway">
    <text evidence="2">Energy metabolism; oxidative phosphorylation.</text>
</comment>
<dbReference type="GO" id="GO:0006123">
    <property type="term" value="P:mitochondrial electron transport, cytochrome c to oxygen"/>
    <property type="evidence" value="ECO:0007669"/>
    <property type="project" value="InterPro"/>
</dbReference>
<keyword evidence="7" id="KW-1133">Transmembrane helix</keyword>
<dbReference type="AlphaFoldDB" id="A0A8D0BP73"/>
<dbReference type="Gene3D" id="4.10.51.10">
    <property type="entry name" value="Cytochrome C Oxidase, chain K"/>
    <property type="match status" value="1"/>
</dbReference>
<evidence type="ECO:0000256" key="11">
    <source>
        <dbReference type="ARBA" id="ARBA00041642"/>
    </source>
</evidence>
<evidence type="ECO:0000256" key="5">
    <source>
        <dbReference type="ARBA" id="ARBA00022792"/>
    </source>
</evidence>
<keyword evidence="14" id="KW-1185">Reference proteome</keyword>
<keyword evidence="5" id="KW-0999">Mitochondrion inner membrane</keyword>
<keyword evidence="9" id="KW-0472">Membrane</keyword>
<dbReference type="SUPFAM" id="SSF81423">
    <property type="entry name" value="Mitochondrial cytochrome c oxidase subunit VIIb"/>
    <property type="match status" value="1"/>
</dbReference>
<keyword evidence="4" id="KW-0812">Transmembrane</keyword>
<protein>
    <recommendedName>
        <fullName evidence="10">Cytochrome c oxidase subunit 7B, mitochondrial</fullName>
    </recommendedName>
    <alternativeName>
        <fullName evidence="11">Cytochrome c oxidase polypeptide VIIb</fullName>
    </alternativeName>
</protein>
<evidence type="ECO:0000256" key="7">
    <source>
        <dbReference type="ARBA" id="ARBA00022989"/>
    </source>
</evidence>
<organism evidence="13 14">
    <name type="scientific">Salvator merianae</name>
    <name type="common">Argentine black and white tegu</name>
    <name type="synonym">Tupinambis merianae</name>
    <dbReference type="NCBI Taxonomy" id="96440"/>
    <lineage>
        <taxon>Eukaryota</taxon>
        <taxon>Metazoa</taxon>
        <taxon>Chordata</taxon>
        <taxon>Craniata</taxon>
        <taxon>Vertebrata</taxon>
        <taxon>Euteleostomi</taxon>
        <taxon>Lepidosauria</taxon>
        <taxon>Squamata</taxon>
        <taxon>Bifurcata</taxon>
        <taxon>Unidentata</taxon>
        <taxon>Episquamata</taxon>
        <taxon>Laterata</taxon>
        <taxon>Teiioidea</taxon>
        <taxon>Teiidae</taxon>
        <taxon>Salvator</taxon>
    </lineage>
</organism>
<evidence type="ECO:0000256" key="3">
    <source>
        <dbReference type="ARBA" id="ARBA00007351"/>
    </source>
</evidence>
<dbReference type="FunFam" id="4.10.51.10:FF:000001">
    <property type="entry name" value="Cytochrome c oxidase subunit 7B, mitochondrial"/>
    <property type="match status" value="1"/>
</dbReference>
<dbReference type="PANTHER" id="PTHR16716:SF0">
    <property type="entry name" value="CYTOCHROME C OXIDASE SUBUNIT 7B, MITOCHONDRIAL"/>
    <property type="match status" value="1"/>
</dbReference>
<dbReference type="GO" id="GO:0005743">
    <property type="term" value="C:mitochondrial inner membrane"/>
    <property type="evidence" value="ECO:0007669"/>
    <property type="project" value="UniProtKB-SubCell"/>
</dbReference>
<dbReference type="GeneTree" id="ENSGT00390000012178"/>
<dbReference type="InterPro" id="IPR023272">
    <property type="entry name" value="Cyt_c_oxidase_suVIIB_dom_sf"/>
</dbReference>
<accession>A0A8D0BP73</accession>
<evidence type="ECO:0000256" key="6">
    <source>
        <dbReference type="ARBA" id="ARBA00022946"/>
    </source>
</evidence>
<evidence type="ECO:0000256" key="9">
    <source>
        <dbReference type="ARBA" id="ARBA00023136"/>
    </source>
</evidence>
<evidence type="ECO:0000256" key="12">
    <source>
        <dbReference type="SAM" id="MobiDB-lite"/>
    </source>
</evidence>
<evidence type="ECO:0000313" key="13">
    <source>
        <dbReference type="Ensembl" id="ENSSMRP00000008023.1"/>
    </source>
</evidence>